<dbReference type="Gene3D" id="3.40.1280.10">
    <property type="match status" value="1"/>
</dbReference>
<reference evidence="4" key="1">
    <citation type="submission" date="2018-05" db="EMBL/GenBank/DDBJ databases">
        <authorList>
            <person name="Lanie J.A."/>
            <person name="Ng W.-L."/>
            <person name="Kazmierczak K.M."/>
            <person name="Andrzejewski T.M."/>
            <person name="Davidsen T.M."/>
            <person name="Wayne K.J."/>
            <person name="Tettelin H."/>
            <person name="Glass J.I."/>
            <person name="Rusch D."/>
            <person name="Podicherti R."/>
            <person name="Tsui H.-C.T."/>
            <person name="Winkler M.E."/>
        </authorList>
    </citation>
    <scope>NUCLEOTIDE SEQUENCE</scope>
</reference>
<keyword evidence="1" id="KW-0489">Methyltransferase</keyword>
<evidence type="ECO:0000259" key="3">
    <source>
        <dbReference type="SMART" id="SM00967"/>
    </source>
</evidence>
<dbReference type="GO" id="GO:0006396">
    <property type="term" value="P:RNA processing"/>
    <property type="evidence" value="ECO:0007669"/>
    <property type="project" value="InterPro"/>
</dbReference>
<dbReference type="GO" id="GO:0003723">
    <property type="term" value="F:RNA binding"/>
    <property type="evidence" value="ECO:0007669"/>
    <property type="project" value="InterPro"/>
</dbReference>
<dbReference type="EMBL" id="UINC01057981">
    <property type="protein sequence ID" value="SVB79728.1"/>
    <property type="molecule type" value="Genomic_DNA"/>
</dbReference>
<dbReference type="GO" id="GO:0032259">
    <property type="term" value="P:methylation"/>
    <property type="evidence" value="ECO:0007669"/>
    <property type="project" value="UniProtKB-KW"/>
</dbReference>
<organism evidence="4">
    <name type="scientific">marine metagenome</name>
    <dbReference type="NCBI Taxonomy" id="408172"/>
    <lineage>
        <taxon>unclassified sequences</taxon>
        <taxon>metagenomes</taxon>
        <taxon>ecological metagenomes</taxon>
    </lineage>
</organism>
<dbReference type="InterPro" id="IPR004441">
    <property type="entry name" value="rRNA_MeTrfase_TrmH"/>
</dbReference>
<dbReference type="SUPFAM" id="SSF75217">
    <property type="entry name" value="alpha/beta knot"/>
    <property type="match status" value="1"/>
</dbReference>
<evidence type="ECO:0000313" key="4">
    <source>
        <dbReference type="EMBL" id="SVB79728.1"/>
    </source>
</evidence>
<dbReference type="GO" id="GO:0008173">
    <property type="term" value="F:RNA methyltransferase activity"/>
    <property type="evidence" value="ECO:0007669"/>
    <property type="project" value="InterPro"/>
</dbReference>
<dbReference type="InterPro" id="IPR001537">
    <property type="entry name" value="SpoU_MeTrfase"/>
</dbReference>
<dbReference type="GO" id="GO:0005829">
    <property type="term" value="C:cytosol"/>
    <property type="evidence" value="ECO:0007669"/>
    <property type="project" value="TreeGrafter"/>
</dbReference>
<feature type="domain" description="RNA 2-O ribose methyltransferase substrate binding" evidence="3">
    <location>
        <begin position="23"/>
        <end position="95"/>
    </location>
</feature>
<dbReference type="AlphaFoldDB" id="A0A382GXC7"/>
<dbReference type="InterPro" id="IPR013123">
    <property type="entry name" value="SpoU_subst-bd"/>
</dbReference>
<keyword evidence="2" id="KW-0808">Transferase</keyword>
<proteinExistence type="predicted"/>
<dbReference type="InterPro" id="IPR029064">
    <property type="entry name" value="Ribosomal_eL30-like_sf"/>
</dbReference>
<gene>
    <name evidence="4" type="ORF">METZ01_LOCUS232582</name>
</gene>
<evidence type="ECO:0000256" key="2">
    <source>
        <dbReference type="ARBA" id="ARBA00022679"/>
    </source>
</evidence>
<dbReference type="CDD" id="cd18103">
    <property type="entry name" value="SpoU-like_RlmB"/>
    <property type="match status" value="1"/>
</dbReference>
<dbReference type="InterPro" id="IPR029026">
    <property type="entry name" value="tRNA_m1G_MTases_N"/>
</dbReference>
<dbReference type="PANTHER" id="PTHR46429">
    <property type="entry name" value="23S RRNA (GUANOSINE-2'-O-)-METHYLTRANSFERASE RLMB"/>
    <property type="match status" value="1"/>
</dbReference>
<dbReference type="PANTHER" id="PTHR46429:SF1">
    <property type="entry name" value="23S RRNA (GUANOSINE-2'-O-)-METHYLTRANSFERASE RLMB"/>
    <property type="match status" value="1"/>
</dbReference>
<sequence>MTDRKPRKPPTKHSVQTHRKSYWMYGFHCVRAALQNPIRHCERLVATRAALTGLGELPETSPIPELTESAALATFLPAGAIHQGLALRIKPLLTPELEEILPDTASDRPIVVLDQVTDPRNVGAILRCSAAFDTKAVVVPNRHAPSESGAMAKAASGALEFVPMIRVSNLSRALKQIAARGYWCVGLDQNGQRPFTAAFVGNPAALVLGGEGKGLRRLTQEQCDELLRIPITSAIPSLNVATSAAIALYELSKARKIPEKNQ</sequence>
<dbReference type="SUPFAM" id="SSF55315">
    <property type="entry name" value="L30e-like"/>
    <property type="match status" value="1"/>
</dbReference>
<dbReference type="Pfam" id="PF00588">
    <property type="entry name" value="SpoU_methylase"/>
    <property type="match status" value="1"/>
</dbReference>
<dbReference type="NCBIfam" id="TIGR00186">
    <property type="entry name" value="rRNA_methyl_3"/>
    <property type="match status" value="1"/>
</dbReference>
<name>A0A382GXC7_9ZZZZ</name>
<dbReference type="SMART" id="SM00967">
    <property type="entry name" value="SpoU_sub_bind"/>
    <property type="match status" value="1"/>
</dbReference>
<evidence type="ECO:0000256" key="1">
    <source>
        <dbReference type="ARBA" id="ARBA00022603"/>
    </source>
</evidence>
<protein>
    <recommendedName>
        <fullName evidence="3">RNA 2-O ribose methyltransferase substrate binding domain-containing protein</fullName>
    </recommendedName>
</protein>
<dbReference type="InterPro" id="IPR029028">
    <property type="entry name" value="Alpha/beta_knot_MTases"/>
</dbReference>
<accession>A0A382GXC7</accession>